<proteinExistence type="predicted"/>
<sequence length="70" mass="7873">TRSKTNLMVFLRPYIVRDAATGQGITLNRYDYIRRAHHRRRTAGVGVGPCQGLFQLGVADRLQPRPGEPP</sequence>
<keyword evidence="2" id="KW-1185">Reference proteome</keyword>
<name>A0ABU3Y1B2_9GAMM</name>
<evidence type="ECO:0000313" key="1">
    <source>
        <dbReference type="EMBL" id="MDV3443951.1"/>
    </source>
</evidence>
<reference evidence="1 2" key="1">
    <citation type="submission" date="2023-10" db="EMBL/GenBank/DDBJ databases">
        <title>Pseudomonas otitidis isolated from a paediatric patient with cystic fibrosis in Chile.</title>
        <authorList>
            <person name="Amsteins-Romero L."/>
            <person name="Opazo-Capurro A."/>
            <person name="Matus-Kohler M."/>
            <person name="Gonzalez-Rocha G."/>
        </authorList>
    </citation>
    <scope>NUCLEOTIDE SEQUENCE [LARGE SCALE GENOMIC DNA]</scope>
    <source>
        <strain evidence="1 2">P-714</strain>
    </source>
</reference>
<protein>
    <submittedName>
        <fullName evidence="1">Uncharacterized protein</fullName>
    </submittedName>
</protein>
<dbReference type="EMBL" id="JAWJUL010000450">
    <property type="protein sequence ID" value="MDV3443951.1"/>
    <property type="molecule type" value="Genomic_DNA"/>
</dbReference>
<dbReference type="RefSeq" id="WP_317234890.1">
    <property type="nucleotide sequence ID" value="NZ_JAWJUL010000450.1"/>
</dbReference>
<accession>A0ABU3Y1B2</accession>
<organism evidence="1 2">
    <name type="scientific">Metapseudomonas otitidis</name>
    <dbReference type="NCBI Taxonomy" id="319939"/>
    <lineage>
        <taxon>Bacteria</taxon>
        <taxon>Pseudomonadati</taxon>
        <taxon>Pseudomonadota</taxon>
        <taxon>Gammaproteobacteria</taxon>
        <taxon>Pseudomonadales</taxon>
        <taxon>Pseudomonadaceae</taxon>
        <taxon>Metapseudomonas</taxon>
    </lineage>
</organism>
<dbReference type="Proteomes" id="UP001273935">
    <property type="component" value="Unassembled WGS sequence"/>
</dbReference>
<feature type="non-terminal residue" evidence="1">
    <location>
        <position position="70"/>
    </location>
</feature>
<evidence type="ECO:0000313" key="2">
    <source>
        <dbReference type="Proteomes" id="UP001273935"/>
    </source>
</evidence>
<gene>
    <name evidence="1" type="ORF">R0G64_31770</name>
</gene>
<comment type="caution">
    <text evidence="1">The sequence shown here is derived from an EMBL/GenBank/DDBJ whole genome shotgun (WGS) entry which is preliminary data.</text>
</comment>
<feature type="non-terminal residue" evidence="1">
    <location>
        <position position="1"/>
    </location>
</feature>